<dbReference type="Proteomes" id="UP000256321">
    <property type="component" value="Unassembled WGS sequence"/>
</dbReference>
<dbReference type="InterPro" id="IPR033740">
    <property type="entry name" value="Pept_M24B"/>
</dbReference>
<dbReference type="SUPFAM" id="SSF55920">
    <property type="entry name" value="Creatinase/aminopeptidase"/>
    <property type="match status" value="1"/>
</dbReference>
<evidence type="ECO:0000256" key="2">
    <source>
        <dbReference type="ARBA" id="ARBA00022723"/>
    </source>
</evidence>
<evidence type="ECO:0000313" key="7">
    <source>
        <dbReference type="EMBL" id="MBC8600294.1"/>
    </source>
</evidence>
<reference evidence="8 9" key="1">
    <citation type="submission" date="2018-07" db="EMBL/GenBank/DDBJ databases">
        <title>Parabacteroides acidifaciens nov. sp., isolated from human feces.</title>
        <authorList>
            <person name="Wang Y.J."/>
        </authorList>
    </citation>
    <scope>NUCLEOTIDE SEQUENCE [LARGE SCALE GENOMIC DNA]</scope>
    <source>
        <strain evidence="8 9">426-9</strain>
    </source>
</reference>
<dbReference type="InterPro" id="IPR000587">
    <property type="entry name" value="Creatinase_N"/>
</dbReference>
<evidence type="ECO:0000259" key="5">
    <source>
        <dbReference type="Pfam" id="PF01321"/>
    </source>
</evidence>
<evidence type="ECO:0000259" key="6">
    <source>
        <dbReference type="Pfam" id="PF16188"/>
    </source>
</evidence>
<dbReference type="GO" id="GO:0005737">
    <property type="term" value="C:cytoplasm"/>
    <property type="evidence" value="ECO:0007669"/>
    <property type="project" value="UniProtKB-ARBA"/>
</dbReference>
<evidence type="ECO:0000256" key="3">
    <source>
        <dbReference type="ARBA" id="ARBA00022801"/>
    </source>
</evidence>
<keyword evidence="3" id="KW-0378">Hydrolase</keyword>
<dbReference type="GO" id="GO:0070006">
    <property type="term" value="F:metalloaminopeptidase activity"/>
    <property type="evidence" value="ECO:0007669"/>
    <property type="project" value="InterPro"/>
</dbReference>
<dbReference type="PANTHER" id="PTHR43763:SF6">
    <property type="entry name" value="XAA-PRO AMINOPEPTIDASE 1"/>
    <property type="match status" value="1"/>
</dbReference>
<dbReference type="Proteomes" id="UP000629596">
    <property type="component" value="Unassembled WGS sequence"/>
</dbReference>
<comment type="caution">
    <text evidence="8">The sequence shown here is derived from an EMBL/GenBank/DDBJ whole genome shotgun (WGS) entry which is preliminary data.</text>
</comment>
<feature type="domain" description="Peptidase M24" evidence="4">
    <location>
        <begin position="313"/>
        <end position="528"/>
    </location>
</feature>
<evidence type="ECO:0000313" key="10">
    <source>
        <dbReference type="Proteomes" id="UP000629596"/>
    </source>
</evidence>
<evidence type="ECO:0000313" key="9">
    <source>
        <dbReference type="Proteomes" id="UP000256321"/>
    </source>
</evidence>
<proteinExistence type="inferred from homology"/>
<dbReference type="Gene3D" id="3.90.230.10">
    <property type="entry name" value="Creatinase/methionine aminopeptidase superfamily"/>
    <property type="match status" value="1"/>
</dbReference>
<name>A0A3D8HK07_9BACT</name>
<dbReference type="Pfam" id="PF16188">
    <property type="entry name" value="Peptidase_M24_C"/>
    <property type="match status" value="1"/>
</dbReference>
<dbReference type="AlphaFoldDB" id="A0A3D8HK07"/>
<dbReference type="GO" id="GO:0046872">
    <property type="term" value="F:metal ion binding"/>
    <property type="evidence" value="ECO:0007669"/>
    <property type="project" value="UniProtKB-KW"/>
</dbReference>
<dbReference type="InterPro" id="IPR036005">
    <property type="entry name" value="Creatinase/aminopeptidase-like"/>
</dbReference>
<dbReference type="EMBL" id="JACRTI010000002">
    <property type="protein sequence ID" value="MBC8600294.1"/>
    <property type="molecule type" value="Genomic_DNA"/>
</dbReference>
<evidence type="ECO:0000313" key="8">
    <source>
        <dbReference type="EMBL" id="RDU50927.1"/>
    </source>
</evidence>
<evidence type="ECO:0000256" key="1">
    <source>
        <dbReference type="ARBA" id="ARBA00008766"/>
    </source>
</evidence>
<keyword evidence="8" id="KW-0031">Aminopeptidase</keyword>
<dbReference type="Pfam" id="PF16189">
    <property type="entry name" value="Creatinase_N_2"/>
    <property type="match status" value="1"/>
</dbReference>
<accession>A0A3D8HK07</accession>
<dbReference type="FunFam" id="3.90.230.10:FF:000009">
    <property type="entry name" value="xaa-Pro aminopeptidase 2"/>
    <property type="match status" value="1"/>
</dbReference>
<evidence type="ECO:0000259" key="4">
    <source>
        <dbReference type="Pfam" id="PF00557"/>
    </source>
</evidence>
<dbReference type="PANTHER" id="PTHR43763">
    <property type="entry name" value="XAA-PRO AMINOPEPTIDASE 1"/>
    <property type="match status" value="1"/>
</dbReference>
<dbReference type="InterPro" id="IPR000994">
    <property type="entry name" value="Pept_M24"/>
</dbReference>
<reference evidence="7 10" key="2">
    <citation type="submission" date="2020-08" db="EMBL/GenBank/DDBJ databases">
        <title>Genome public.</title>
        <authorList>
            <person name="Liu C."/>
            <person name="Sun Q."/>
        </authorList>
    </citation>
    <scope>NUCLEOTIDE SEQUENCE [LARGE SCALE GENOMIC DNA]</scope>
    <source>
        <strain evidence="7 10">426_9</strain>
    </source>
</reference>
<dbReference type="CDD" id="cd01085">
    <property type="entry name" value="APP"/>
    <property type="match status" value="1"/>
</dbReference>
<feature type="domain" description="Peptidase M24 C-terminal" evidence="6">
    <location>
        <begin position="536"/>
        <end position="596"/>
    </location>
</feature>
<dbReference type="FunFam" id="3.40.350.10:FF:000003">
    <property type="entry name" value="Xaa-pro aminopeptidase P"/>
    <property type="match status" value="1"/>
</dbReference>
<dbReference type="InterPro" id="IPR050422">
    <property type="entry name" value="X-Pro_aminopeptidase_P"/>
</dbReference>
<dbReference type="SUPFAM" id="SSF53092">
    <property type="entry name" value="Creatinase/prolidase N-terminal domain"/>
    <property type="match status" value="1"/>
</dbReference>
<sequence>MKTNIPERIAALRDAMKQHKIDAYIIPTSDPHMSEYPADCWKYREWISGFTGSAGTVVITADKAGLWTDSRYFLQATTELEGTGIELYKMMLPETPTIPEFLSHELKAGQTAGLNGETYSLAEARALEKSLAAKDIKLDTNASLIDPIWKDRPAIPEAPMFEMPIELSGRSVEDKLLDINKMLHKAGADCTILSALDEVAWTFNIRGTDVTYNPVVVSYAFISEKESVLFVNPKKLPADIAEHLKKEGVTLADYGMLATYLSRLPEQTRVFIDGKRTNVAICNALPKSSILIEGISPANHLKSIKNETEIKGFRNAVLKDGIAMTKFFFWLENSLKAGEKVTELSAAAKLTALRAEQPQYVMDSFASISSYGPHGAVVHYSPTPETDTELKTDSLYLLDSGAQYLDGTTDITRTIALCDEPTEQMKKDFTRALKGTIGIAKCKFPAGIRGCLIDAFARKALWDAGINYLHGTCHGIGHCLNVHEGPQSIRMEENPVILEPGMVMSDEPAMYRPGEYGIRTENMILIREDSETEFGKFLSFETLTLCYIDTKLVIPSMLSVREHAWLNKYHQMVYELVSPHLNEEEKAWLKEKTTEI</sequence>
<keyword evidence="10" id="KW-1185">Reference proteome</keyword>
<comment type="similarity">
    <text evidence="1">Belongs to the peptidase M24B family.</text>
</comment>
<dbReference type="Pfam" id="PF00557">
    <property type="entry name" value="Peptidase_M24"/>
    <property type="match status" value="1"/>
</dbReference>
<feature type="domain" description="Creatinase N-terminal" evidence="5">
    <location>
        <begin position="8"/>
        <end position="133"/>
    </location>
</feature>
<dbReference type="RefSeq" id="WP_115497842.1">
    <property type="nucleotide sequence ID" value="NZ_JACRTI010000002.1"/>
</dbReference>
<keyword evidence="8" id="KW-0645">Protease</keyword>
<gene>
    <name evidence="8" type="ORF">DWU89_01005</name>
    <name evidence="7" type="ORF">H8784_00980</name>
</gene>
<keyword evidence="2" id="KW-0479">Metal-binding</keyword>
<organism evidence="8 9">
    <name type="scientific">Parabacteroides acidifaciens</name>
    <dbReference type="NCBI Taxonomy" id="2290935"/>
    <lineage>
        <taxon>Bacteria</taxon>
        <taxon>Pseudomonadati</taxon>
        <taxon>Bacteroidota</taxon>
        <taxon>Bacteroidia</taxon>
        <taxon>Bacteroidales</taxon>
        <taxon>Tannerellaceae</taxon>
        <taxon>Parabacteroides</taxon>
    </lineage>
</organism>
<dbReference type="Pfam" id="PF01321">
    <property type="entry name" value="Creatinase_N"/>
    <property type="match status" value="1"/>
</dbReference>
<dbReference type="Gene3D" id="3.40.350.10">
    <property type="entry name" value="Creatinase/prolidase N-terminal domain"/>
    <property type="match status" value="2"/>
</dbReference>
<dbReference type="EMBL" id="QREV01000002">
    <property type="protein sequence ID" value="RDU50927.1"/>
    <property type="molecule type" value="Genomic_DNA"/>
</dbReference>
<dbReference type="InterPro" id="IPR029149">
    <property type="entry name" value="Creatin/AminoP/Spt16_N"/>
</dbReference>
<dbReference type="InterPro" id="IPR032416">
    <property type="entry name" value="Peptidase_M24_C"/>
</dbReference>
<protein>
    <submittedName>
        <fullName evidence="8">Aminopeptidase P family protein</fullName>
    </submittedName>
</protein>